<dbReference type="RefSeq" id="XP_017992873.1">
    <property type="nucleotide sequence ID" value="XM_018136617.1"/>
</dbReference>
<dbReference type="PROSITE" id="PS50237">
    <property type="entry name" value="HECT"/>
    <property type="match status" value="1"/>
</dbReference>
<dbReference type="EMBL" id="LGAV01000002">
    <property type="protein sequence ID" value="KOS15241.1"/>
    <property type="molecule type" value="Genomic_DNA"/>
</dbReference>
<dbReference type="AlphaFoldDB" id="A0A0M8MX15"/>
<dbReference type="InterPro" id="IPR035983">
    <property type="entry name" value="Hect_E3_ubiquitin_ligase"/>
</dbReference>
<accession>A0A0M8MX15</accession>
<dbReference type="Proteomes" id="UP000037751">
    <property type="component" value="Unassembled WGS sequence"/>
</dbReference>
<feature type="region of interest" description="Disordered" evidence="6">
    <location>
        <begin position="1"/>
        <end position="26"/>
    </location>
</feature>
<dbReference type="CDD" id="cd00078">
    <property type="entry name" value="HECTc"/>
    <property type="match status" value="1"/>
</dbReference>
<dbReference type="SUPFAM" id="SSF56204">
    <property type="entry name" value="Hect, E3 ligase catalytic domain"/>
    <property type="match status" value="1"/>
</dbReference>
<dbReference type="GO" id="GO:0000209">
    <property type="term" value="P:protein polyubiquitination"/>
    <property type="evidence" value="ECO:0007669"/>
    <property type="project" value="InterPro"/>
</dbReference>
<dbReference type="Pfam" id="PF00632">
    <property type="entry name" value="HECT"/>
    <property type="match status" value="1"/>
</dbReference>
<comment type="catalytic activity">
    <reaction evidence="1">
        <text>S-ubiquitinyl-[E2 ubiquitin-conjugating enzyme]-L-cysteine + [acceptor protein]-L-lysine = [E2 ubiquitin-conjugating enzyme]-L-cysteine + N(6)-ubiquitinyl-[acceptor protein]-L-lysine.</text>
        <dbReference type="EC" id="2.3.2.26"/>
    </reaction>
</comment>
<feature type="domain" description="HECT" evidence="7">
    <location>
        <begin position="695"/>
        <end position="1030"/>
    </location>
</feature>
<comment type="caution">
    <text evidence="8">The sequence shown here is derived from an EMBL/GenBank/DDBJ whole genome shotgun (WGS) entry which is preliminary data.</text>
</comment>
<dbReference type="Gene3D" id="3.30.2410.10">
    <property type="entry name" value="Hect, E3 ligase catalytic domain"/>
    <property type="match status" value="1"/>
</dbReference>
<evidence type="ECO:0000256" key="6">
    <source>
        <dbReference type="SAM" id="MobiDB-lite"/>
    </source>
</evidence>
<keyword evidence="3" id="KW-0808">Transferase</keyword>
<dbReference type="EC" id="2.3.2.26" evidence="2"/>
<dbReference type="OrthoDB" id="8068875at2759"/>
<dbReference type="InterPro" id="IPR000569">
    <property type="entry name" value="HECT_dom"/>
</dbReference>
<dbReference type="GO" id="GO:0061630">
    <property type="term" value="F:ubiquitin protein ligase activity"/>
    <property type="evidence" value="ECO:0007669"/>
    <property type="project" value="UniProtKB-EC"/>
</dbReference>
<dbReference type="GeneID" id="28728492"/>
<dbReference type="CDD" id="cd23767">
    <property type="entry name" value="IQCD"/>
    <property type="match status" value="1"/>
</dbReference>
<evidence type="ECO:0000256" key="2">
    <source>
        <dbReference type="ARBA" id="ARBA00012485"/>
    </source>
</evidence>
<evidence type="ECO:0000313" key="8">
    <source>
        <dbReference type="EMBL" id="KOS15241.1"/>
    </source>
</evidence>
<dbReference type="Gene3D" id="3.90.1750.10">
    <property type="entry name" value="Hect, E3 ligase catalytic domains"/>
    <property type="match status" value="1"/>
</dbReference>
<evidence type="ECO:0000256" key="3">
    <source>
        <dbReference type="ARBA" id="ARBA00022679"/>
    </source>
</evidence>
<gene>
    <name evidence="8" type="ORF">Malapachy_2125</name>
</gene>
<dbReference type="SMART" id="SM00119">
    <property type="entry name" value="HECTc"/>
    <property type="match status" value="1"/>
</dbReference>
<dbReference type="VEuPathDB" id="FungiDB:Malapachy_2125"/>
<reference evidence="8 9" key="1">
    <citation type="submission" date="2015-07" db="EMBL/GenBank/DDBJ databases">
        <title>Draft Genome Sequence of Malassezia furfur CBS1878 and Malassezia pachydermatis CBS1879.</title>
        <authorList>
            <person name="Triana S."/>
            <person name="Ohm R."/>
            <person name="Gonzalez A."/>
            <person name="DeCock H."/>
            <person name="Restrepo S."/>
            <person name="Celis A."/>
        </authorList>
    </citation>
    <scope>NUCLEOTIDE SEQUENCE [LARGE SCALE GENOMIC DNA]</scope>
    <source>
        <strain evidence="8 9">CBS 1879</strain>
    </source>
</reference>
<feature type="active site" description="Glycyl thioester intermediate" evidence="5">
    <location>
        <position position="998"/>
    </location>
</feature>
<organism evidence="8 9">
    <name type="scientific">Malassezia pachydermatis</name>
    <dbReference type="NCBI Taxonomy" id="77020"/>
    <lineage>
        <taxon>Eukaryota</taxon>
        <taxon>Fungi</taxon>
        <taxon>Dikarya</taxon>
        <taxon>Basidiomycota</taxon>
        <taxon>Ustilaginomycotina</taxon>
        <taxon>Malasseziomycetes</taxon>
        <taxon>Malasseziales</taxon>
        <taxon>Malasseziaceae</taxon>
        <taxon>Malassezia</taxon>
    </lineage>
</organism>
<dbReference type="Gene3D" id="3.30.2160.10">
    <property type="entry name" value="Hect, E3 ligase catalytic domain"/>
    <property type="match status" value="1"/>
</dbReference>
<keyword evidence="4 5" id="KW-0833">Ubl conjugation pathway</keyword>
<dbReference type="FunFam" id="3.30.2410.10:FF:000003">
    <property type="entry name" value="probable E3 ubiquitin-protein ligase HERC4 isoform X1"/>
    <property type="match status" value="1"/>
</dbReference>
<evidence type="ECO:0000256" key="4">
    <source>
        <dbReference type="ARBA" id="ARBA00022786"/>
    </source>
</evidence>
<name>A0A0M8MX15_9BASI</name>
<proteinExistence type="predicted"/>
<keyword evidence="9" id="KW-1185">Reference proteome</keyword>
<dbReference type="PANTHER" id="PTHR45700">
    <property type="entry name" value="UBIQUITIN-PROTEIN LIGASE E3C"/>
    <property type="match status" value="1"/>
</dbReference>
<evidence type="ECO:0000313" key="9">
    <source>
        <dbReference type="Proteomes" id="UP000037751"/>
    </source>
</evidence>
<dbReference type="GO" id="GO:0006511">
    <property type="term" value="P:ubiquitin-dependent protein catabolic process"/>
    <property type="evidence" value="ECO:0007669"/>
    <property type="project" value="TreeGrafter"/>
</dbReference>
<feature type="compositionally biased region" description="Polar residues" evidence="6">
    <location>
        <begin position="1"/>
        <end position="11"/>
    </location>
</feature>
<dbReference type="PANTHER" id="PTHR45700:SF2">
    <property type="entry name" value="UBIQUITIN-PROTEIN LIGASE E3C"/>
    <property type="match status" value="1"/>
</dbReference>
<dbReference type="FunFam" id="3.30.2160.10:FF:000002">
    <property type="entry name" value="Putative Ubiquitin-protein ligase E3C"/>
    <property type="match status" value="1"/>
</dbReference>
<evidence type="ECO:0000259" key="7">
    <source>
        <dbReference type="PROSITE" id="PS50237"/>
    </source>
</evidence>
<evidence type="ECO:0000256" key="5">
    <source>
        <dbReference type="PROSITE-ProRule" id="PRU00104"/>
    </source>
</evidence>
<dbReference type="InterPro" id="IPR044611">
    <property type="entry name" value="E3A/B/C-like"/>
</dbReference>
<dbReference type="STRING" id="77020.A0A0M8MX15"/>
<evidence type="ECO:0000256" key="1">
    <source>
        <dbReference type="ARBA" id="ARBA00000885"/>
    </source>
</evidence>
<protein>
    <recommendedName>
        <fullName evidence="2">HECT-type E3 ubiquitin transferase</fullName>
        <ecNumber evidence="2">2.3.2.26</ecNumber>
    </recommendedName>
</protein>
<sequence length="1030" mass="116822">MNFNFTGSSRPARTINLGRQAGPSSAADVTSAARAQRLERQKQKQRVQAATQIQAMYRRYEAAHATRQTCQAAFDQGMLHGNTWSDWTRYLLFAFDTRTPNANTQRLARWAAAYLTLPDGNDALPRSMIRLVCTRIVSALQQSHTDTFNDTSVLLRFLAHMLNTSSEADQRAELMRLVRHGLYRALRSLLFVLPKQAAEEHAQCIAMALSPFTLFPATQCALVEDESRQDADPRAACMRACTRDILTIPQLLHRIPISSVTALATSLPLSEIMAHVRALGAYIDHTTGESALDANPLLVPDLLVNVHRLTSSRVKNMQRGAEVTPYLEMLTTLLHALPRSTWHSDHDTTDVSEKTRQYLDDLVSDVHVHPLLVASSKFATTTRPAFCAFFLAVYQAAPVSRRESLVSMLLYGQDKAGQGAIQFGSMARELWRGWVRSSPLFRRMSMPTMRGPSSVVEIRNILTDSTDATDWPMFLVLALVYSRCLLTLGDDEFYPPRMTQGTDVPKNPLTLDELVTISGILRNLVFSLYWGDNMNALWQSDVPGTHMPFADVRDVSTRLLKQLHTRDSRRAFVPEGHWHMLSQQDLDSFIQAVVLEERNLSPPETEDEGPTHRPLLSDRTRAFISPRLDILNHIPFVIPFDIRVEIFRQFIRSDVDRLGISRDFFSHTQRHRATIRREHIAEDGMAQLNALGPHLKEPLEIAFIDQWGMQEAGIDGGGVFKEFLTSMVRTVFDTDRGLWCANERQELYPNPHSYARAEEQLMWYVFLGRILGKALYEGILVDVKFAGFFLSKWLGQQGYVDDVASLESLDSELYRGLITLKNYSGDVENDFALNFTVVNEEFGVRETVPLISNGAEIPVTRENRLSYIYHMTRYRLSTQIEPQCRAFFHGLSELIEPRWLRLFNREELRVLVCGTEDPIDVDDLQQNTVYGGYHEKDMAIQYFWEALRSLDQPSRKAFLRFVTSSPNPPLLGFSELHPKFAIRHAGDDVTRLPTASTCVNLLKLPAYESTQQCLEKLRYAIDAGAGFDLS</sequence>